<comment type="function">
    <text evidence="1">Efflux system for nickel and cobalt.</text>
</comment>
<dbReference type="GO" id="GO:0005886">
    <property type="term" value="C:plasma membrane"/>
    <property type="evidence" value="ECO:0007669"/>
    <property type="project" value="UniProtKB-SubCell"/>
</dbReference>
<dbReference type="Pfam" id="PF03824">
    <property type="entry name" value="NicO"/>
    <property type="match status" value="1"/>
</dbReference>
<dbReference type="InterPro" id="IPR051224">
    <property type="entry name" value="NiCoT_RcnA"/>
</dbReference>
<organism evidence="14 15">
    <name type="scientific">Pigmentiphaga aceris</name>
    <dbReference type="NCBI Taxonomy" id="1940612"/>
    <lineage>
        <taxon>Bacteria</taxon>
        <taxon>Pseudomonadati</taxon>
        <taxon>Pseudomonadota</taxon>
        <taxon>Betaproteobacteria</taxon>
        <taxon>Burkholderiales</taxon>
        <taxon>Alcaligenaceae</taxon>
        <taxon>Pigmentiphaga</taxon>
    </lineage>
</organism>
<dbReference type="PANTHER" id="PTHR40659:SF1">
    <property type="entry name" value="NICKEL_COBALT EFFLUX SYSTEM RCNA"/>
    <property type="match status" value="1"/>
</dbReference>
<gene>
    <name evidence="14" type="ORF">FXN63_04290</name>
</gene>
<dbReference type="InterPro" id="IPR011541">
    <property type="entry name" value="Ni/Co_transpt_high_affinity"/>
</dbReference>
<keyword evidence="9" id="KW-0406">Ion transport</keyword>
<feature type="transmembrane region" description="Helical" evidence="13">
    <location>
        <begin position="283"/>
        <end position="309"/>
    </location>
</feature>
<dbReference type="AlphaFoldDB" id="A0A5C0ASC0"/>
<dbReference type="Proteomes" id="UP000325161">
    <property type="component" value="Chromosome"/>
</dbReference>
<reference evidence="14 15" key="1">
    <citation type="submission" date="2019-08" db="EMBL/GenBank/DDBJ databases">
        <title>Amphibian skin-associated Pigmentiphaga: genome sequence and occurrence across geography and hosts.</title>
        <authorList>
            <person name="Bletz M.C."/>
            <person name="Bunk B."/>
            <person name="Sproeer C."/>
            <person name="Biwer P."/>
            <person name="Reiter S."/>
            <person name="Rabemananjara F.C.E."/>
            <person name="Schulz S."/>
            <person name="Overmann J."/>
            <person name="Vences M."/>
        </authorList>
    </citation>
    <scope>NUCLEOTIDE SEQUENCE [LARGE SCALE GENOMIC DNA]</scope>
    <source>
        <strain evidence="14 15">Mada1488</strain>
    </source>
</reference>
<evidence type="ECO:0000256" key="9">
    <source>
        <dbReference type="ARBA" id="ARBA00023065"/>
    </source>
</evidence>
<comment type="similarity">
    <text evidence="13">Belongs to the NiCoT transporter (TC 2.A.52) family.</text>
</comment>
<dbReference type="OrthoDB" id="8617493at2"/>
<proteinExistence type="inferred from homology"/>
<dbReference type="KEGG" id="pacr:FXN63_04290"/>
<dbReference type="EMBL" id="CP043046">
    <property type="protein sequence ID" value="QEI05139.1"/>
    <property type="molecule type" value="Genomic_DNA"/>
</dbReference>
<feature type="transmembrane region" description="Helical" evidence="13">
    <location>
        <begin position="253"/>
        <end position="277"/>
    </location>
</feature>
<feature type="transmembrane region" description="Helical" evidence="13">
    <location>
        <begin position="70"/>
        <end position="90"/>
    </location>
</feature>
<keyword evidence="3" id="KW-0171">Cobalt transport</keyword>
<keyword evidence="10" id="KW-0921">Nickel transport</keyword>
<evidence type="ECO:0000256" key="3">
    <source>
        <dbReference type="ARBA" id="ARBA00022426"/>
    </source>
</evidence>
<evidence type="ECO:0000256" key="11">
    <source>
        <dbReference type="ARBA" id="ARBA00023136"/>
    </source>
</evidence>
<protein>
    <recommendedName>
        <fullName evidence="13">Nickel/cobalt efflux system</fullName>
    </recommendedName>
</protein>
<evidence type="ECO:0000256" key="2">
    <source>
        <dbReference type="ARBA" id="ARBA00004651"/>
    </source>
</evidence>
<evidence type="ECO:0000256" key="13">
    <source>
        <dbReference type="RuleBase" id="RU362101"/>
    </source>
</evidence>
<evidence type="ECO:0000313" key="15">
    <source>
        <dbReference type="Proteomes" id="UP000325161"/>
    </source>
</evidence>
<evidence type="ECO:0000256" key="10">
    <source>
        <dbReference type="ARBA" id="ARBA00023112"/>
    </source>
</evidence>
<keyword evidence="12" id="KW-0170">Cobalt</keyword>
<feature type="transmembrane region" description="Helical" evidence="13">
    <location>
        <begin position="153"/>
        <end position="170"/>
    </location>
</feature>
<dbReference type="GO" id="GO:0015099">
    <property type="term" value="F:nickel cation transmembrane transporter activity"/>
    <property type="evidence" value="ECO:0007669"/>
    <property type="project" value="UniProtKB-UniRule"/>
</dbReference>
<dbReference type="RefSeq" id="WP_148813156.1">
    <property type="nucleotide sequence ID" value="NZ_CP043046.1"/>
</dbReference>
<evidence type="ECO:0000256" key="8">
    <source>
        <dbReference type="ARBA" id="ARBA00022989"/>
    </source>
</evidence>
<feature type="transmembrane region" description="Helical" evidence="13">
    <location>
        <begin position="16"/>
        <end position="34"/>
    </location>
</feature>
<evidence type="ECO:0000256" key="4">
    <source>
        <dbReference type="ARBA" id="ARBA00022448"/>
    </source>
</evidence>
<evidence type="ECO:0000256" key="1">
    <source>
        <dbReference type="ARBA" id="ARBA00002510"/>
    </source>
</evidence>
<keyword evidence="4 13" id="KW-0813">Transport</keyword>
<evidence type="ECO:0000313" key="14">
    <source>
        <dbReference type="EMBL" id="QEI05139.1"/>
    </source>
</evidence>
<dbReference type="GO" id="GO:0006824">
    <property type="term" value="P:cobalt ion transport"/>
    <property type="evidence" value="ECO:0007669"/>
    <property type="project" value="UniProtKB-KW"/>
</dbReference>
<keyword evidence="7 13" id="KW-0812">Transmembrane</keyword>
<name>A0A5C0ASC0_9BURK</name>
<sequence length="363" mass="38190">MNRVSEAGPRRRGPGALLLVLGVVLAGGVMLWWLSSQWDAMTWWIQSQQRDLHRQLAEALREVRNQGAPAAWALLSLSFVYGVFHAAGPGHGKAVIATYLGTQESRLKRGIVMSVLASLLQAVVAVTVVETALGLLDLGLRRTQAAGQQVETFSFAVVALLGAIFVLRALRRLWRRVQAARQQSASGAAPATGLFSSKLAAAAARDAKGDSDASGEGDASATLGSRWQQFCADCGRMHGPSRHQLEAPMSWRALAGIVVSIGIRPCTGAILVLLVAHTMDLRAVGIAAVVAMSIGTALTTSVLAVISVLARHVALRLLSTSSRTPATIGIIVEIASLCGGLFICALGLSLLHTALLLPAHPLF</sequence>
<evidence type="ECO:0000256" key="7">
    <source>
        <dbReference type="ARBA" id="ARBA00022692"/>
    </source>
</evidence>
<comment type="subcellular location">
    <subcellularLocation>
        <location evidence="2 13">Cell membrane</location>
        <topology evidence="2 13">Multi-pass membrane protein</topology>
    </subcellularLocation>
</comment>
<keyword evidence="5" id="KW-1003">Cell membrane</keyword>
<keyword evidence="15" id="KW-1185">Reference proteome</keyword>
<evidence type="ECO:0000256" key="5">
    <source>
        <dbReference type="ARBA" id="ARBA00022475"/>
    </source>
</evidence>
<dbReference type="GO" id="GO:0032025">
    <property type="term" value="P:response to cobalt ion"/>
    <property type="evidence" value="ECO:0007669"/>
    <property type="project" value="TreeGrafter"/>
</dbReference>
<evidence type="ECO:0000256" key="6">
    <source>
        <dbReference type="ARBA" id="ARBA00022596"/>
    </source>
</evidence>
<dbReference type="PANTHER" id="PTHR40659">
    <property type="entry name" value="NICKEL/COBALT EFFLUX SYSTEM RCNA"/>
    <property type="match status" value="1"/>
</dbReference>
<evidence type="ECO:0000256" key="12">
    <source>
        <dbReference type="ARBA" id="ARBA00023285"/>
    </source>
</evidence>
<keyword evidence="6" id="KW-0533">Nickel</keyword>
<feature type="transmembrane region" description="Helical" evidence="13">
    <location>
        <begin position="330"/>
        <end position="357"/>
    </location>
</feature>
<dbReference type="GO" id="GO:0046583">
    <property type="term" value="F:monoatomic cation efflux transmembrane transporter activity"/>
    <property type="evidence" value="ECO:0007669"/>
    <property type="project" value="TreeGrafter"/>
</dbReference>
<dbReference type="GO" id="GO:0010045">
    <property type="term" value="P:response to nickel cation"/>
    <property type="evidence" value="ECO:0007669"/>
    <property type="project" value="TreeGrafter"/>
</dbReference>
<keyword evidence="8 13" id="KW-1133">Transmembrane helix</keyword>
<accession>A0A5C0ASC0</accession>
<keyword evidence="11 13" id="KW-0472">Membrane</keyword>
<feature type="transmembrane region" description="Helical" evidence="13">
    <location>
        <begin position="111"/>
        <end position="133"/>
    </location>
</feature>